<evidence type="ECO:0000313" key="2">
    <source>
        <dbReference type="EMBL" id="CCO49523.1"/>
    </source>
</evidence>
<keyword evidence="1" id="KW-0732">Signal</keyword>
<evidence type="ECO:0000313" key="3">
    <source>
        <dbReference type="Proteomes" id="UP000018211"/>
    </source>
</evidence>
<comment type="caution">
    <text evidence="2">The sequence shown here is derived from an EMBL/GenBank/DDBJ whole genome shotgun (WGS) entry which is preliminary data.</text>
</comment>
<dbReference type="Proteomes" id="UP000018211">
    <property type="component" value="Unassembled WGS sequence"/>
</dbReference>
<protein>
    <submittedName>
        <fullName evidence="2">Uncharacterized protein</fullName>
    </submittedName>
</protein>
<evidence type="ECO:0000256" key="1">
    <source>
        <dbReference type="SAM" id="SignalP"/>
    </source>
</evidence>
<dbReference type="EMBL" id="CAOF01000179">
    <property type="protein sequence ID" value="CCO49523.1"/>
    <property type="molecule type" value="Genomic_DNA"/>
</dbReference>
<accession>A0AAV2VYR4</accession>
<gene>
    <name evidence="2" type="ORF">VIBNISOn1_830081</name>
</gene>
<feature type="chain" id="PRO_5043752341" evidence="1">
    <location>
        <begin position="19"/>
        <end position="103"/>
    </location>
</feature>
<name>A0AAV2VYR4_9VIBR</name>
<feature type="signal peptide" evidence="1">
    <location>
        <begin position="1"/>
        <end position="18"/>
    </location>
</feature>
<sequence length="103" mass="11318">MKKLAMLLSLVFSVSAYSADTYLGGKVYDITSTQSGLLIRFEGNVVPSSCPNPNNWGWMVIPEENKTMTSVALAMFTQGKRNATVYTNGTVGSFCRVIQYDPH</sequence>
<organism evidence="2 3">
    <name type="scientific">Vibrio nigripulchritudo SOn1</name>
    <dbReference type="NCBI Taxonomy" id="1238450"/>
    <lineage>
        <taxon>Bacteria</taxon>
        <taxon>Pseudomonadati</taxon>
        <taxon>Pseudomonadota</taxon>
        <taxon>Gammaproteobacteria</taxon>
        <taxon>Vibrionales</taxon>
        <taxon>Vibrionaceae</taxon>
        <taxon>Vibrio</taxon>
    </lineage>
</organism>
<proteinExistence type="predicted"/>
<reference evidence="2 3" key="1">
    <citation type="journal article" date="2013" name="ISME J.">
        <title>Comparative genomics of pathogenic lineages of Vibrio nigripulchritudo identifies virulence-associated traits.</title>
        <authorList>
            <person name="Goudenege D."/>
            <person name="Labreuche Y."/>
            <person name="Krin E."/>
            <person name="Ansquer D."/>
            <person name="Mangenot S."/>
            <person name="Calteau A."/>
            <person name="Medigue C."/>
            <person name="Mazel D."/>
            <person name="Polz M.F."/>
            <person name="Le Roux F."/>
        </authorList>
    </citation>
    <scope>NUCLEOTIDE SEQUENCE [LARGE SCALE GENOMIC DNA]</scope>
    <source>
        <strain evidence="2 3">SOn1</strain>
    </source>
</reference>
<dbReference type="RefSeq" id="WP_022613613.1">
    <property type="nucleotide sequence ID" value="NZ_LK391965.1"/>
</dbReference>
<dbReference type="AlphaFoldDB" id="A0AAV2VYR4"/>